<dbReference type="InterPro" id="IPR005771">
    <property type="entry name" value="GalU_uridylyltTrfase_bac/arc"/>
</dbReference>
<dbReference type="PANTHER" id="PTHR43197">
    <property type="entry name" value="UTP--GLUCOSE-1-PHOSPHATE URIDYLYLTRANSFERASE"/>
    <property type="match status" value="1"/>
</dbReference>
<feature type="domain" description="Nucleotidyl transferase" evidence="6">
    <location>
        <begin position="4"/>
        <end position="260"/>
    </location>
</feature>
<evidence type="ECO:0000256" key="2">
    <source>
        <dbReference type="ARBA" id="ARBA00012415"/>
    </source>
</evidence>
<dbReference type="InterPro" id="IPR029044">
    <property type="entry name" value="Nucleotide-diphossugar_trans"/>
</dbReference>
<evidence type="ECO:0000313" key="7">
    <source>
        <dbReference type="EMBL" id="HIW02399.1"/>
    </source>
</evidence>
<comment type="similarity">
    <text evidence="1">Belongs to the UDPGP type 2 family.</text>
</comment>
<dbReference type="InterPro" id="IPR005835">
    <property type="entry name" value="NTP_transferase_dom"/>
</dbReference>
<accession>A0A9D1Q152</accession>
<evidence type="ECO:0000256" key="4">
    <source>
        <dbReference type="ARBA" id="ARBA00022695"/>
    </source>
</evidence>
<evidence type="ECO:0000256" key="3">
    <source>
        <dbReference type="ARBA" id="ARBA00022679"/>
    </source>
</evidence>
<dbReference type="GO" id="GO:0006011">
    <property type="term" value="P:UDP-alpha-D-glucose metabolic process"/>
    <property type="evidence" value="ECO:0007669"/>
    <property type="project" value="InterPro"/>
</dbReference>
<dbReference type="Pfam" id="PF00483">
    <property type="entry name" value="NTP_transferase"/>
    <property type="match status" value="1"/>
</dbReference>
<comment type="catalytic activity">
    <reaction evidence="5">
        <text>alpha-D-glucose 1-phosphate + UTP + H(+) = UDP-alpha-D-glucose + diphosphate</text>
        <dbReference type="Rhea" id="RHEA:19889"/>
        <dbReference type="ChEBI" id="CHEBI:15378"/>
        <dbReference type="ChEBI" id="CHEBI:33019"/>
        <dbReference type="ChEBI" id="CHEBI:46398"/>
        <dbReference type="ChEBI" id="CHEBI:58601"/>
        <dbReference type="ChEBI" id="CHEBI:58885"/>
        <dbReference type="EC" id="2.7.7.9"/>
    </reaction>
</comment>
<organism evidence="7 8">
    <name type="scientific">Candidatus Protoclostridium stercorigallinarum</name>
    <dbReference type="NCBI Taxonomy" id="2838741"/>
    <lineage>
        <taxon>Bacteria</taxon>
        <taxon>Bacillati</taxon>
        <taxon>Bacillota</taxon>
        <taxon>Clostridia</taxon>
        <taxon>Candidatus Protoclostridium</taxon>
    </lineage>
</organism>
<reference evidence="7" key="2">
    <citation type="submission" date="2021-04" db="EMBL/GenBank/DDBJ databases">
        <authorList>
            <person name="Gilroy R."/>
        </authorList>
    </citation>
    <scope>NUCLEOTIDE SEQUENCE</scope>
    <source>
        <strain evidence="7">12435</strain>
    </source>
</reference>
<gene>
    <name evidence="7" type="ORF">H9892_03585</name>
</gene>
<name>A0A9D1Q152_9FIRM</name>
<sequence>MVRKGVILCGGQGTRFLPATKALPKEMLPVVDTPVLQYIVDEMIDSGVNEICIVISPGKEEIVRYFSPKGKLEKTLRKKGDEKGIAALRRINRGARFIFAVQKFPRGMADALMKAKDFVGNDPFVLSTGDDLVRADVPVSGQLIAAFDKGCDAVIGGQMVAPEKIHLYGSAKLGENLFGNERAFECKGLVEKPANAEEAPSLFAALGRYVLSPAIFEKIGKIVPDKKGELQVTDALEMMCAEGRVCAYDFEGHRYDMGSKAGAVQATISFALRNPETREETEAFIRELKL</sequence>
<evidence type="ECO:0000256" key="5">
    <source>
        <dbReference type="ARBA" id="ARBA00048128"/>
    </source>
</evidence>
<keyword evidence="4 7" id="KW-0548">Nucleotidyltransferase</keyword>
<reference evidence="7" key="1">
    <citation type="journal article" date="2021" name="PeerJ">
        <title>Extensive microbial diversity within the chicken gut microbiome revealed by metagenomics and culture.</title>
        <authorList>
            <person name="Gilroy R."/>
            <person name="Ravi A."/>
            <person name="Getino M."/>
            <person name="Pursley I."/>
            <person name="Horton D.L."/>
            <person name="Alikhan N.F."/>
            <person name="Baker D."/>
            <person name="Gharbi K."/>
            <person name="Hall N."/>
            <person name="Watson M."/>
            <person name="Adriaenssens E.M."/>
            <person name="Foster-Nyarko E."/>
            <person name="Jarju S."/>
            <person name="Secka A."/>
            <person name="Antonio M."/>
            <person name="Oren A."/>
            <person name="Chaudhuri R.R."/>
            <person name="La Ragione R."/>
            <person name="Hildebrand F."/>
            <person name="Pallen M.J."/>
        </authorList>
    </citation>
    <scope>NUCLEOTIDE SEQUENCE</scope>
    <source>
        <strain evidence="7">12435</strain>
    </source>
</reference>
<dbReference type="PANTHER" id="PTHR43197:SF1">
    <property type="entry name" value="UTP--GLUCOSE-1-PHOSPHATE URIDYLYLTRANSFERASE"/>
    <property type="match status" value="1"/>
</dbReference>
<dbReference type="Gene3D" id="3.90.550.10">
    <property type="entry name" value="Spore Coat Polysaccharide Biosynthesis Protein SpsA, Chain A"/>
    <property type="match status" value="1"/>
</dbReference>
<proteinExistence type="inferred from homology"/>
<keyword evidence="3" id="KW-0808">Transferase</keyword>
<protein>
    <recommendedName>
        <fullName evidence="2">UTP--glucose-1-phosphate uridylyltransferase</fullName>
        <ecNumber evidence="2">2.7.7.9</ecNumber>
    </recommendedName>
</protein>
<evidence type="ECO:0000256" key="1">
    <source>
        <dbReference type="ARBA" id="ARBA00006890"/>
    </source>
</evidence>
<evidence type="ECO:0000313" key="8">
    <source>
        <dbReference type="Proteomes" id="UP000823990"/>
    </source>
</evidence>
<dbReference type="EC" id="2.7.7.9" evidence="2"/>
<dbReference type="GO" id="GO:0003983">
    <property type="term" value="F:UTP:glucose-1-phosphate uridylyltransferase activity"/>
    <property type="evidence" value="ECO:0007669"/>
    <property type="project" value="UniProtKB-EC"/>
</dbReference>
<dbReference type="Proteomes" id="UP000823990">
    <property type="component" value="Unassembled WGS sequence"/>
</dbReference>
<dbReference type="EMBL" id="DXHS01000061">
    <property type="protein sequence ID" value="HIW02399.1"/>
    <property type="molecule type" value="Genomic_DNA"/>
</dbReference>
<dbReference type="SUPFAM" id="SSF53448">
    <property type="entry name" value="Nucleotide-diphospho-sugar transferases"/>
    <property type="match status" value="1"/>
</dbReference>
<dbReference type="AlphaFoldDB" id="A0A9D1Q152"/>
<evidence type="ECO:0000259" key="6">
    <source>
        <dbReference type="Pfam" id="PF00483"/>
    </source>
</evidence>
<comment type="caution">
    <text evidence="7">The sequence shown here is derived from an EMBL/GenBank/DDBJ whole genome shotgun (WGS) entry which is preliminary data.</text>
</comment>